<dbReference type="OrthoDB" id="408760at2759"/>
<dbReference type="EMBL" id="CAJNOU010002594">
    <property type="protein sequence ID" value="CAF1334345.1"/>
    <property type="molecule type" value="Genomic_DNA"/>
</dbReference>
<evidence type="ECO:0000313" key="4">
    <source>
        <dbReference type="Proteomes" id="UP000663882"/>
    </source>
</evidence>
<dbReference type="AlphaFoldDB" id="A0A815CSC6"/>
<dbReference type="Proteomes" id="UP000663874">
    <property type="component" value="Unassembled WGS sequence"/>
</dbReference>
<name>A0A815CSC6_9BILA</name>
<dbReference type="Gene3D" id="3.40.50.1110">
    <property type="entry name" value="SGNH hydrolase"/>
    <property type="match status" value="1"/>
</dbReference>
<evidence type="ECO:0000313" key="3">
    <source>
        <dbReference type="EMBL" id="CAF3741204.1"/>
    </source>
</evidence>
<dbReference type="InterPro" id="IPR036514">
    <property type="entry name" value="SGNH_hydro_sf"/>
</dbReference>
<dbReference type="Proteomes" id="UP000663889">
    <property type="component" value="Unassembled WGS sequence"/>
</dbReference>
<sequence length="106" mass="12366">MYEMWLNHTSAKIKLAVMTVIENTHYSPTDDEDKNRQALNKMIRDYVTEANDQNRVCLVDLDKGIPYHAVKDRKESQQMWNDVIHLTPAGCDRMATLIFDAIKNRI</sequence>
<evidence type="ECO:0000313" key="2">
    <source>
        <dbReference type="EMBL" id="CAF1334345.1"/>
    </source>
</evidence>
<gene>
    <name evidence="3" type="ORF">FNK824_LOCUS11691</name>
    <name evidence="1" type="ORF">RFH988_LOCUS29221</name>
    <name evidence="2" type="ORF">SEV965_LOCUS27999</name>
</gene>
<dbReference type="EMBL" id="CAJOBE010001406">
    <property type="protein sequence ID" value="CAF3741204.1"/>
    <property type="molecule type" value="Genomic_DNA"/>
</dbReference>
<dbReference type="SUPFAM" id="SSF52266">
    <property type="entry name" value="SGNH hydrolase"/>
    <property type="match status" value="1"/>
</dbReference>
<evidence type="ECO:0008006" key="5">
    <source>
        <dbReference type="Google" id="ProtNLM"/>
    </source>
</evidence>
<reference evidence="1" key="1">
    <citation type="submission" date="2021-02" db="EMBL/GenBank/DDBJ databases">
        <authorList>
            <person name="Nowell W R."/>
        </authorList>
    </citation>
    <scope>NUCLEOTIDE SEQUENCE</scope>
</reference>
<protein>
    <recommendedName>
        <fullName evidence="5">SGNH hydrolase-type esterase domain-containing protein</fullName>
    </recommendedName>
</protein>
<dbReference type="EMBL" id="CAJNOO010002710">
    <property type="protein sequence ID" value="CAF1291165.1"/>
    <property type="molecule type" value="Genomic_DNA"/>
</dbReference>
<accession>A0A815CSC6</accession>
<dbReference type="Proteomes" id="UP000663882">
    <property type="component" value="Unassembled WGS sequence"/>
</dbReference>
<proteinExistence type="predicted"/>
<comment type="caution">
    <text evidence="1">The sequence shown here is derived from an EMBL/GenBank/DDBJ whole genome shotgun (WGS) entry which is preliminary data.</text>
</comment>
<evidence type="ECO:0000313" key="1">
    <source>
        <dbReference type="EMBL" id="CAF1291165.1"/>
    </source>
</evidence>
<organism evidence="1 4">
    <name type="scientific">Rotaria sordida</name>
    <dbReference type="NCBI Taxonomy" id="392033"/>
    <lineage>
        <taxon>Eukaryota</taxon>
        <taxon>Metazoa</taxon>
        <taxon>Spiralia</taxon>
        <taxon>Gnathifera</taxon>
        <taxon>Rotifera</taxon>
        <taxon>Eurotatoria</taxon>
        <taxon>Bdelloidea</taxon>
        <taxon>Philodinida</taxon>
        <taxon>Philodinidae</taxon>
        <taxon>Rotaria</taxon>
    </lineage>
</organism>